<dbReference type="InterPro" id="IPR026464">
    <property type="entry name" value="NosD_copper_fam"/>
</dbReference>
<evidence type="ECO:0000259" key="1">
    <source>
        <dbReference type="SMART" id="SM00722"/>
    </source>
</evidence>
<evidence type="ECO:0000313" key="2">
    <source>
        <dbReference type="EMBL" id="MCL1123727.1"/>
    </source>
</evidence>
<evidence type="ECO:0000313" key="3">
    <source>
        <dbReference type="Proteomes" id="UP001203423"/>
    </source>
</evidence>
<accession>A0ABT0L7R0</accession>
<keyword evidence="3" id="KW-1185">Reference proteome</keyword>
<dbReference type="NCBIfam" id="TIGR03804">
    <property type="entry name" value="para_beta_helix"/>
    <property type="match status" value="3"/>
</dbReference>
<name>A0ABT0L7R0_9GAMM</name>
<dbReference type="Proteomes" id="UP001203423">
    <property type="component" value="Unassembled WGS sequence"/>
</dbReference>
<dbReference type="SUPFAM" id="SSF51126">
    <property type="entry name" value="Pectin lyase-like"/>
    <property type="match status" value="1"/>
</dbReference>
<dbReference type="NCBIfam" id="TIGR04247">
    <property type="entry name" value="NosD_copper_fam"/>
    <property type="match status" value="1"/>
</dbReference>
<dbReference type="InterPro" id="IPR007742">
    <property type="entry name" value="NosD_dom"/>
</dbReference>
<dbReference type="SMART" id="SM00710">
    <property type="entry name" value="PbH1"/>
    <property type="match status" value="8"/>
</dbReference>
<dbReference type="InterPro" id="IPR022441">
    <property type="entry name" value="Para_beta_helix_rpt-2"/>
</dbReference>
<dbReference type="InterPro" id="IPR006626">
    <property type="entry name" value="PbH1"/>
</dbReference>
<sequence length="432" mass="48694">MHLFFLNQLCFANTTRALLFFLILFLFPNMSVAEVIQVTPKEDLQAILDAANEGDTISLMEGVFYGNFIIAKAVTINGHKEAVIDAQGVGNALLLKSGHVVIENLNIINWGGDLTEQNAGIYLDVNVQDIIIRNNILFGKGFGIWLQKGEYIKVIGNTIRGDPLLRSSDRGNGIQLSVVKHVDVVNNDVSDTRDGIYIISSQENVIDSNVMHDLRYGIHYMYSHSNKIKGNIVYQARAGYALMSSKSLIVENNISRDCEDYGILMNFITSSVISHNIIKSIVTKPENKVLGRDGKGFFIYNSYHNVISQNVIENAEIGINLTAGSENNQIFENVFINNQQQVKFVANRLENWSLNRKGNFWSNYLGWDLNKDGIGDIPFKPNDGIDKLIWQYPETQILVNSPAILMLRWIQTQFPLFKSQGIQDDFPMMQFD</sequence>
<dbReference type="EMBL" id="JAKIKS010000010">
    <property type="protein sequence ID" value="MCL1123727.1"/>
    <property type="molecule type" value="Genomic_DNA"/>
</dbReference>
<feature type="domain" description="Carbohydrate-binding/sugar hydrolysis" evidence="1">
    <location>
        <begin position="205"/>
        <end position="377"/>
    </location>
</feature>
<dbReference type="InterPro" id="IPR006633">
    <property type="entry name" value="Carb-bd_sugar_hydrolysis-dom"/>
</dbReference>
<gene>
    <name evidence="2" type="ORF">L2764_04295</name>
</gene>
<dbReference type="RefSeq" id="WP_248939011.1">
    <property type="nucleotide sequence ID" value="NZ_JAKIKS010000010.1"/>
</dbReference>
<feature type="domain" description="Carbohydrate-binding/sugar hydrolysis" evidence="1">
    <location>
        <begin position="51"/>
        <end position="199"/>
    </location>
</feature>
<reference evidence="2 3" key="1">
    <citation type="submission" date="2022-01" db="EMBL/GenBank/DDBJ databases">
        <title>Whole genome-based taxonomy of the Shewanellaceae.</title>
        <authorList>
            <person name="Martin-Rodriguez A.J."/>
        </authorList>
    </citation>
    <scope>NUCLEOTIDE SEQUENCE [LARGE SCALE GENOMIC DNA]</scope>
    <source>
        <strain evidence="2 3">DSM 17177</strain>
    </source>
</reference>
<dbReference type="SMART" id="SM00722">
    <property type="entry name" value="CASH"/>
    <property type="match status" value="2"/>
</dbReference>
<dbReference type="Pfam" id="PF05048">
    <property type="entry name" value="NosD"/>
    <property type="match status" value="1"/>
</dbReference>
<proteinExistence type="predicted"/>
<dbReference type="InterPro" id="IPR011050">
    <property type="entry name" value="Pectin_lyase_fold/virulence"/>
</dbReference>
<dbReference type="Gene3D" id="2.160.20.10">
    <property type="entry name" value="Single-stranded right-handed beta-helix, Pectin lyase-like"/>
    <property type="match status" value="2"/>
</dbReference>
<organism evidence="2 3">
    <name type="scientific">Shewanella surugensis</name>
    <dbReference type="NCBI Taxonomy" id="212020"/>
    <lineage>
        <taxon>Bacteria</taxon>
        <taxon>Pseudomonadati</taxon>
        <taxon>Pseudomonadota</taxon>
        <taxon>Gammaproteobacteria</taxon>
        <taxon>Alteromonadales</taxon>
        <taxon>Shewanellaceae</taxon>
        <taxon>Shewanella</taxon>
    </lineage>
</organism>
<comment type="caution">
    <text evidence="2">The sequence shown here is derived from an EMBL/GenBank/DDBJ whole genome shotgun (WGS) entry which is preliminary data.</text>
</comment>
<protein>
    <submittedName>
        <fullName evidence="2">Nitrous oxide reductase family maturation protein NosD</fullName>
    </submittedName>
</protein>
<dbReference type="InterPro" id="IPR012334">
    <property type="entry name" value="Pectin_lyas_fold"/>
</dbReference>